<dbReference type="EMBL" id="JBHFEH010000039">
    <property type="protein sequence ID" value="KAL2051051.1"/>
    <property type="molecule type" value="Genomic_DNA"/>
</dbReference>
<evidence type="ECO:0000259" key="2">
    <source>
        <dbReference type="PROSITE" id="PS50837"/>
    </source>
</evidence>
<organism evidence="3 4">
    <name type="scientific">Lepraria finkii</name>
    <dbReference type="NCBI Taxonomy" id="1340010"/>
    <lineage>
        <taxon>Eukaryota</taxon>
        <taxon>Fungi</taxon>
        <taxon>Dikarya</taxon>
        <taxon>Ascomycota</taxon>
        <taxon>Pezizomycotina</taxon>
        <taxon>Lecanoromycetes</taxon>
        <taxon>OSLEUM clade</taxon>
        <taxon>Lecanoromycetidae</taxon>
        <taxon>Lecanorales</taxon>
        <taxon>Lecanorineae</taxon>
        <taxon>Stereocaulaceae</taxon>
        <taxon>Lepraria</taxon>
    </lineage>
</organism>
<dbReference type="PROSITE" id="PS50837">
    <property type="entry name" value="NACHT"/>
    <property type="match status" value="1"/>
</dbReference>
<protein>
    <recommendedName>
        <fullName evidence="2">NACHT domain-containing protein</fullName>
    </recommendedName>
</protein>
<dbReference type="InterPro" id="IPR007111">
    <property type="entry name" value="NACHT_NTPase"/>
</dbReference>
<reference evidence="3 4" key="1">
    <citation type="submission" date="2024-09" db="EMBL/GenBank/DDBJ databases">
        <title>Rethinking Asexuality: The Enigmatic Case of Functional Sexual Genes in Lepraria (Stereocaulaceae).</title>
        <authorList>
            <person name="Doellman M."/>
            <person name="Sun Y."/>
            <person name="Barcenas-Pena A."/>
            <person name="Lumbsch H.T."/>
            <person name="Grewe F."/>
        </authorList>
    </citation>
    <scope>NUCLEOTIDE SEQUENCE [LARGE SCALE GENOMIC DNA]</scope>
    <source>
        <strain evidence="3 4">Grewe 0041</strain>
    </source>
</reference>
<evidence type="ECO:0000256" key="1">
    <source>
        <dbReference type="ARBA" id="ARBA00022737"/>
    </source>
</evidence>
<dbReference type="Pfam" id="PF24883">
    <property type="entry name" value="NPHP3_N"/>
    <property type="match status" value="1"/>
</dbReference>
<dbReference type="InterPro" id="IPR027417">
    <property type="entry name" value="P-loop_NTPase"/>
</dbReference>
<gene>
    <name evidence="3" type="ORF">ABVK25_008645</name>
</gene>
<name>A0ABR4B224_9LECA</name>
<comment type="caution">
    <text evidence="3">The sequence shown here is derived from an EMBL/GenBank/DDBJ whole genome shotgun (WGS) entry which is preliminary data.</text>
</comment>
<proteinExistence type="predicted"/>
<evidence type="ECO:0000313" key="3">
    <source>
        <dbReference type="EMBL" id="KAL2051051.1"/>
    </source>
</evidence>
<keyword evidence="1" id="KW-0677">Repeat</keyword>
<dbReference type="SUPFAM" id="SSF52540">
    <property type="entry name" value="P-loop containing nucleoside triphosphate hydrolases"/>
    <property type="match status" value="1"/>
</dbReference>
<dbReference type="PANTHER" id="PTHR10039:SF11">
    <property type="entry name" value="NACHT DOMAIN PROTEIN (AFU_ORTHOLOGUE AFUA_1G01490)"/>
    <property type="match status" value="1"/>
</dbReference>
<accession>A0ABR4B224</accession>
<evidence type="ECO:0000313" key="4">
    <source>
        <dbReference type="Proteomes" id="UP001590951"/>
    </source>
</evidence>
<dbReference type="InterPro" id="IPR056884">
    <property type="entry name" value="NPHP3-like_N"/>
</dbReference>
<dbReference type="PANTHER" id="PTHR10039">
    <property type="entry name" value="AMELOGENIN"/>
    <property type="match status" value="1"/>
</dbReference>
<dbReference type="Gene3D" id="3.40.50.300">
    <property type="entry name" value="P-loop containing nucleotide triphosphate hydrolases"/>
    <property type="match status" value="1"/>
</dbReference>
<sequence length="208" mass="22950">MLILGGPGTGKSALSGWILDELEDQKQQADGEIVLQFFISNEKYKSTCFDLVRGLLLQLLGIKLGHPALHQCLTTTYDNAVQSHASRDLESSLWDDFENVVATLDNVVLVIDGLDELDSKTLAMVTRLSNLATAARAGSGTFKIIITSRPMQTEPPANVEKFRIEPEITRSDVSTYISHCIQQLSGTERSPFYRMEDVDRNTNIGSMG</sequence>
<keyword evidence="4" id="KW-1185">Reference proteome</keyword>
<dbReference type="Proteomes" id="UP001590951">
    <property type="component" value="Unassembled WGS sequence"/>
</dbReference>
<feature type="domain" description="NACHT" evidence="2">
    <location>
        <begin position="1"/>
        <end position="150"/>
    </location>
</feature>